<reference evidence="4 5" key="1">
    <citation type="submission" date="2016-10" db="EMBL/GenBank/DDBJ databases">
        <title>Genome sequence of the basidiomycete white-rot fungus Trametes pubescens.</title>
        <authorList>
            <person name="Makela M.R."/>
            <person name="Granchi Z."/>
            <person name="Peng M."/>
            <person name="De Vries R.P."/>
            <person name="Grigoriev I."/>
            <person name="Riley R."/>
            <person name="Hilden K."/>
        </authorList>
    </citation>
    <scope>NUCLEOTIDE SEQUENCE [LARGE SCALE GENOMIC DNA]</scope>
    <source>
        <strain evidence="4 5">FBCC735</strain>
    </source>
</reference>
<dbReference type="PANTHER" id="PTHR12320">
    <property type="entry name" value="PROTEIN PHOSPHATASE 2C"/>
    <property type="match status" value="1"/>
</dbReference>
<dbReference type="AlphaFoldDB" id="A0A1M2V9I6"/>
<keyword evidence="1" id="KW-0460">Magnesium</keyword>
<comment type="cofactor">
    <cofactor evidence="1">
        <name>Mn(2+)</name>
        <dbReference type="ChEBI" id="CHEBI:29035"/>
    </cofactor>
</comment>
<dbReference type="InterPro" id="IPR036457">
    <property type="entry name" value="PPM-type-like_dom_sf"/>
</dbReference>
<evidence type="ECO:0000256" key="1">
    <source>
        <dbReference type="RuleBase" id="RU366020"/>
    </source>
</evidence>
<dbReference type="PANTHER" id="PTHR12320:SF84">
    <property type="entry name" value="PROTEIN PHOSPHATASE"/>
    <property type="match status" value="1"/>
</dbReference>
<dbReference type="InterPro" id="IPR039123">
    <property type="entry name" value="PPTC7"/>
</dbReference>
<dbReference type="InterPro" id="IPR001932">
    <property type="entry name" value="PPM-type_phosphatase-like_dom"/>
</dbReference>
<name>A0A1M2V9I6_TRAPU</name>
<dbReference type="GO" id="GO:0046872">
    <property type="term" value="F:metal ion binding"/>
    <property type="evidence" value="ECO:0007669"/>
    <property type="project" value="UniProtKB-UniRule"/>
</dbReference>
<comment type="catalytic activity">
    <reaction evidence="1">
        <text>O-phospho-L-threonyl-[protein] + H2O = L-threonyl-[protein] + phosphate</text>
        <dbReference type="Rhea" id="RHEA:47004"/>
        <dbReference type="Rhea" id="RHEA-COMP:11060"/>
        <dbReference type="Rhea" id="RHEA-COMP:11605"/>
        <dbReference type="ChEBI" id="CHEBI:15377"/>
        <dbReference type="ChEBI" id="CHEBI:30013"/>
        <dbReference type="ChEBI" id="CHEBI:43474"/>
        <dbReference type="ChEBI" id="CHEBI:61977"/>
        <dbReference type="EC" id="3.1.3.16"/>
    </reaction>
</comment>
<feature type="domain" description="PPM-type phosphatase" evidence="3">
    <location>
        <begin position="187"/>
        <end position="585"/>
    </location>
</feature>
<keyword evidence="1" id="KW-0479">Metal-binding</keyword>
<dbReference type="GO" id="GO:0004722">
    <property type="term" value="F:protein serine/threonine phosphatase activity"/>
    <property type="evidence" value="ECO:0007669"/>
    <property type="project" value="UniProtKB-EC"/>
</dbReference>
<gene>
    <name evidence="4" type="ORF">TRAPUB_5096</name>
</gene>
<dbReference type="OMA" id="HLDVGAY"/>
<proteinExistence type="inferred from homology"/>
<keyword evidence="5" id="KW-1185">Reference proteome</keyword>
<comment type="cofactor">
    <cofactor evidence="1">
        <name>Mg(2+)</name>
        <dbReference type="ChEBI" id="CHEBI:18420"/>
    </cofactor>
</comment>
<dbReference type="SUPFAM" id="SSF81606">
    <property type="entry name" value="PP2C-like"/>
    <property type="match status" value="1"/>
</dbReference>
<evidence type="ECO:0000313" key="5">
    <source>
        <dbReference type="Proteomes" id="UP000184267"/>
    </source>
</evidence>
<keyword evidence="1" id="KW-0904">Protein phosphatase</keyword>
<dbReference type="PROSITE" id="PS51746">
    <property type="entry name" value="PPM_2"/>
    <property type="match status" value="1"/>
</dbReference>
<evidence type="ECO:0000259" key="3">
    <source>
        <dbReference type="PROSITE" id="PS51746"/>
    </source>
</evidence>
<comment type="caution">
    <text evidence="4">The sequence shown here is derived from an EMBL/GenBank/DDBJ whole genome shotgun (WGS) entry which is preliminary data.</text>
</comment>
<keyword evidence="1" id="KW-0464">Manganese</keyword>
<protein>
    <recommendedName>
        <fullName evidence="1">Protein phosphatase</fullName>
        <ecNumber evidence="1">3.1.3.16</ecNumber>
    </recommendedName>
</protein>
<dbReference type="EMBL" id="MNAD01001554">
    <property type="protein sequence ID" value="OJT04219.1"/>
    <property type="molecule type" value="Genomic_DNA"/>
</dbReference>
<dbReference type="Proteomes" id="UP000184267">
    <property type="component" value="Unassembled WGS sequence"/>
</dbReference>
<sequence length="635" mass="68024">MKNIHKRFYTVLPRPVAVAPAASTSQLPRVRSNSASSARSLYTSNHLSFFDGTAPPPPPPSTRGNSNIIVGTRLAAEARGEIEGHTNHPSSQGQNGHLPYSIALTLGQSEASSHLPLSAYNPFLSYQSLSPLLVYSAKSAEPPAPEHRTKRQRTRYQLDVGAYGIPKRSRGQFVAGRDGHGRFAAGDGRPEHSQEELGRAVQVGEDAYFVRDNAMGVADGVGGWSKLRRTGRQYDVFRPVLVADRAAAANAAEPSASALFARRLMHFCSEEVDAASEQQEQSADPLSDAEDDIFADLEDSLEELEDGLDVLMILEKAYEKTLRSHVCRADQSPPSSRSQSPPERDTAPAPIATSAAQAQTSSLKDAQGPSVTGECASEAVPLFQGSSTALVAILEHPSPRSIKSFSDAPLFDTQPASATPVDDEKRAGGAVIRIAHLGDCMGMLVRGDTIVWRTEEMWWGFNTPVQLGPASSTKPQDARVFTVPVEEDDILILASDGLSDNLWDADILDEVVRFRHSFMGSGASTPAVDSPDASPAATAFRRSTLAGMLSEALCSRAKRVSEIRGSRKSSSHAQKANGTGVQVELEVPFAKRAREQGRLFDGGKPDGKSRALFSIAAALTALAQISRCSSQSFPP</sequence>
<feature type="compositionally biased region" description="Low complexity" evidence="2">
    <location>
        <begin position="331"/>
        <end position="348"/>
    </location>
</feature>
<keyword evidence="1" id="KW-0378">Hydrolase</keyword>
<dbReference type="SMART" id="SM00332">
    <property type="entry name" value="PP2Cc"/>
    <property type="match status" value="1"/>
</dbReference>
<dbReference type="STRING" id="154538.A0A1M2V9I6"/>
<dbReference type="EC" id="3.1.3.16" evidence="1"/>
<feature type="region of interest" description="Disordered" evidence="2">
    <location>
        <begin position="324"/>
        <end position="348"/>
    </location>
</feature>
<comment type="similarity">
    <text evidence="1">Belongs to the PP2C family.</text>
</comment>
<dbReference type="OrthoDB" id="60843at2759"/>
<evidence type="ECO:0000256" key="2">
    <source>
        <dbReference type="SAM" id="MobiDB-lite"/>
    </source>
</evidence>
<comment type="catalytic activity">
    <reaction evidence="1">
        <text>O-phospho-L-seryl-[protein] + H2O = L-seryl-[protein] + phosphate</text>
        <dbReference type="Rhea" id="RHEA:20629"/>
        <dbReference type="Rhea" id="RHEA-COMP:9863"/>
        <dbReference type="Rhea" id="RHEA-COMP:11604"/>
        <dbReference type="ChEBI" id="CHEBI:15377"/>
        <dbReference type="ChEBI" id="CHEBI:29999"/>
        <dbReference type="ChEBI" id="CHEBI:43474"/>
        <dbReference type="ChEBI" id="CHEBI:83421"/>
        <dbReference type="EC" id="3.1.3.16"/>
    </reaction>
</comment>
<accession>A0A1M2V9I6</accession>
<organism evidence="4 5">
    <name type="scientific">Trametes pubescens</name>
    <name type="common">White-rot fungus</name>
    <dbReference type="NCBI Taxonomy" id="154538"/>
    <lineage>
        <taxon>Eukaryota</taxon>
        <taxon>Fungi</taxon>
        <taxon>Dikarya</taxon>
        <taxon>Basidiomycota</taxon>
        <taxon>Agaricomycotina</taxon>
        <taxon>Agaricomycetes</taxon>
        <taxon>Polyporales</taxon>
        <taxon>Polyporaceae</taxon>
        <taxon>Trametes</taxon>
    </lineage>
</organism>
<dbReference type="Gene3D" id="3.60.40.10">
    <property type="entry name" value="PPM-type phosphatase domain"/>
    <property type="match status" value="1"/>
</dbReference>
<evidence type="ECO:0000313" key="4">
    <source>
        <dbReference type="EMBL" id="OJT04219.1"/>
    </source>
</evidence>